<evidence type="ECO:0000259" key="3">
    <source>
        <dbReference type="PROSITE" id="PS50048"/>
    </source>
</evidence>
<feature type="compositionally biased region" description="Basic and acidic residues" evidence="2">
    <location>
        <begin position="37"/>
        <end position="50"/>
    </location>
</feature>
<feature type="compositionally biased region" description="Low complexity" evidence="2">
    <location>
        <begin position="1128"/>
        <end position="1140"/>
    </location>
</feature>
<dbReference type="Pfam" id="PF00172">
    <property type="entry name" value="Zn_clus"/>
    <property type="match status" value="1"/>
</dbReference>
<feature type="compositionally biased region" description="Pro residues" evidence="2">
    <location>
        <begin position="546"/>
        <end position="556"/>
    </location>
</feature>
<dbReference type="InterPro" id="IPR053181">
    <property type="entry name" value="EcdB-like_regulator"/>
</dbReference>
<dbReference type="OrthoDB" id="5244761at2759"/>
<feature type="domain" description="Zn(2)-C6 fungal-type" evidence="3">
    <location>
        <begin position="296"/>
        <end position="326"/>
    </location>
</feature>
<protein>
    <recommendedName>
        <fullName evidence="3">Zn(2)-C6 fungal-type domain-containing protein</fullName>
    </recommendedName>
</protein>
<feature type="compositionally biased region" description="Low complexity" evidence="2">
    <location>
        <begin position="174"/>
        <end position="185"/>
    </location>
</feature>
<dbReference type="InterPro" id="IPR036864">
    <property type="entry name" value="Zn2-C6_fun-type_DNA-bd_sf"/>
</dbReference>
<dbReference type="Gene3D" id="4.10.240.10">
    <property type="entry name" value="Zn(2)-C6 fungal-type DNA-binding domain"/>
    <property type="match status" value="1"/>
</dbReference>
<evidence type="ECO:0000256" key="1">
    <source>
        <dbReference type="ARBA" id="ARBA00023242"/>
    </source>
</evidence>
<feature type="region of interest" description="Disordered" evidence="2">
    <location>
        <begin position="544"/>
        <end position="586"/>
    </location>
</feature>
<feature type="region of interest" description="Disordered" evidence="2">
    <location>
        <begin position="1089"/>
        <end position="1140"/>
    </location>
</feature>
<feature type="compositionally biased region" description="Pro residues" evidence="2">
    <location>
        <begin position="128"/>
        <end position="137"/>
    </location>
</feature>
<dbReference type="Proteomes" id="UP000799302">
    <property type="component" value="Unassembled WGS sequence"/>
</dbReference>
<dbReference type="EMBL" id="MU004233">
    <property type="protein sequence ID" value="KAF2671166.1"/>
    <property type="molecule type" value="Genomic_DNA"/>
</dbReference>
<dbReference type="CDD" id="cd12148">
    <property type="entry name" value="fungal_TF_MHR"/>
    <property type="match status" value="1"/>
</dbReference>
<feature type="region of interest" description="Disordered" evidence="2">
    <location>
        <begin position="757"/>
        <end position="778"/>
    </location>
</feature>
<dbReference type="AlphaFoldDB" id="A0A6A6UHK5"/>
<accession>A0A6A6UHK5</accession>
<dbReference type="PANTHER" id="PTHR47785">
    <property type="entry name" value="ZN(II)2CYS6 TRANSCRIPTION FACTOR (EUROFUNG)-RELATED-RELATED"/>
    <property type="match status" value="1"/>
</dbReference>
<name>A0A6A6UHK5_9PEZI</name>
<feature type="region of interest" description="Disordered" evidence="2">
    <location>
        <begin position="1"/>
        <end position="260"/>
    </location>
</feature>
<dbReference type="SMART" id="SM00066">
    <property type="entry name" value="GAL4"/>
    <property type="match status" value="1"/>
</dbReference>
<sequence>MPASHRHHGTTQSSIQISGLRDSIKTHGPGSIVTMGRDLETKRPRLDLDAHPLTSTRPSPLHSLAHPPHPPPQAPGTLAAVPAPVSASGSSIAYQPHPDSYPPQQASISRGAPISVAIPHQGPLSATLPPPSGPLLPSPGHSASAPPASGYLPPGEARPGYGPLGTSHSRGIQSGPPHSRPSSSGTERQQTAPAGAPPVMEHHPGMEQPQAPLSAYGPPLEAPVNGSSTPLRGPNGVPPPGYHPVQSAQQQFVQPPPPGYQQHASYPPPGMYHPNDPNWRPPRGNPAKKHTRAHVACNNCRHRKQKCDENFPACSYCQQENITCEYRNVAPPKLDKNFLVVQDEIKALQDEVKALKESFPDMMRSALVEILNLQSVDRRAVSASPVRHALETRLASVSVDDGQVKEQAPGVHITGAQHLIQIPRIRVWFDQAEVKDEKYPYDLEIARGVPRLYGFGWSGQDQVFQDTYEQAEHDKVYNDGFSKLLRLDAFNKGGANPNGSLRLDESTVKRLHDSYMRNVWVTYPIFHAAKLKSQVATFIHRYGPPDSKPYTPPQPPQSAMSPTYGGMKRSHSQMEDSDPGESADPKRAIEHSLNNALVLLVLALGKLSEHEDFLMREDIKDVAGGPEPPSNSDNMSQASSPRFRTSTGTPRSASSHASPRFPATIMNPPPDTPTPNVSKYPGLAYYAKAITILSEFWGRRDLMTIQAYILAGLYWGQIGHMLLSADYIHKAANDVIEMLHRFNPLDITIEVPQDHSNDIEDVKPSHPKPREERWAGRSEHERNEADLFLIAFWSVQQLEGDILAELEKLPSSQLPNYVEIDGRRVATPTGVVGSTSHGNHEMFISHLDTNDIMFHFAAQIYLRTLLNRAHLALYGTKEEKQQLQGLTWADMRPADAWESVKQWRDSLPAHFKWSDSDDQSTDILTARLRAKYYGAAYMINRKILTEAIRDPNIYDLSSAQYMSAEDLYNAGSDVSVSCKRCILSAMSSTIAFDRAFPQRPRLPNVYGTVTAQFGNMLVLGVSYLNDKLRPLVPVEEFAQMLDRTINLLNNLTPISDVFRTMRNILQACKAEIRRLDTGRVFKTESTGQFRLPANIPTPPSLPQYGSPLSGRAMSGDAGTPTSRQYHESASATSSFSAHHR</sequence>
<dbReference type="CDD" id="cd00067">
    <property type="entry name" value="GAL4"/>
    <property type="match status" value="1"/>
</dbReference>
<gene>
    <name evidence="4" type="ORF">BT63DRAFT_209728</name>
</gene>
<feature type="compositionally biased region" description="Polar residues" evidence="2">
    <location>
        <begin position="630"/>
        <end position="657"/>
    </location>
</feature>
<feature type="region of interest" description="Disordered" evidence="2">
    <location>
        <begin position="620"/>
        <end position="675"/>
    </location>
</feature>
<feature type="compositionally biased region" description="Low complexity" evidence="2">
    <location>
        <begin position="79"/>
        <end position="91"/>
    </location>
</feature>
<evidence type="ECO:0000313" key="5">
    <source>
        <dbReference type="Proteomes" id="UP000799302"/>
    </source>
</evidence>
<dbReference type="InterPro" id="IPR001138">
    <property type="entry name" value="Zn2Cys6_DnaBD"/>
</dbReference>
<keyword evidence="5" id="KW-1185">Reference proteome</keyword>
<evidence type="ECO:0000313" key="4">
    <source>
        <dbReference type="EMBL" id="KAF2671166.1"/>
    </source>
</evidence>
<feature type="compositionally biased region" description="Low complexity" evidence="2">
    <location>
        <begin position="138"/>
        <end position="150"/>
    </location>
</feature>
<dbReference type="PANTHER" id="PTHR47785:SF4">
    <property type="entry name" value="ZN(II)2CYS6 TRANSCRIPTION FACTOR (EUROFUNG)"/>
    <property type="match status" value="1"/>
</dbReference>
<dbReference type="GO" id="GO:0008270">
    <property type="term" value="F:zinc ion binding"/>
    <property type="evidence" value="ECO:0007669"/>
    <property type="project" value="InterPro"/>
</dbReference>
<proteinExistence type="predicted"/>
<dbReference type="SUPFAM" id="SSF57701">
    <property type="entry name" value="Zn2/Cys6 DNA-binding domain"/>
    <property type="match status" value="1"/>
</dbReference>
<evidence type="ECO:0000256" key="2">
    <source>
        <dbReference type="SAM" id="MobiDB-lite"/>
    </source>
</evidence>
<organism evidence="4 5">
    <name type="scientific">Microthyrium microscopicum</name>
    <dbReference type="NCBI Taxonomy" id="703497"/>
    <lineage>
        <taxon>Eukaryota</taxon>
        <taxon>Fungi</taxon>
        <taxon>Dikarya</taxon>
        <taxon>Ascomycota</taxon>
        <taxon>Pezizomycotina</taxon>
        <taxon>Dothideomycetes</taxon>
        <taxon>Dothideomycetes incertae sedis</taxon>
        <taxon>Microthyriales</taxon>
        <taxon>Microthyriaceae</taxon>
        <taxon>Microthyrium</taxon>
    </lineage>
</organism>
<keyword evidence="1" id="KW-0539">Nucleus</keyword>
<dbReference type="PROSITE" id="PS00463">
    <property type="entry name" value="ZN2_CY6_FUNGAL_1"/>
    <property type="match status" value="1"/>
</dbReference>
<reference evidence="4" key="1">
    <citation type="journal article" date="2020" name="Stud. Mycol.">
        <title>101 Dothideomycetes genomes: a test case for predicting lifestyles and emergence of pathogens.</title>
        <authorList>
            <person name="Haridas S."/>
            <person name="Albert R."/>
            <person name="Binder M."/>
            <person name="Bloem J."/>
            <person name="Labutti K."/>
            <person name="Salamov A."/>
            <person name="Andreopoulos B."/>
            <person name="Baker S."/>
            <person name="Barry K."/>
            <person name="Bills G."/>
            <person name="Bluhm B."/>
            <person name="Cannon C."/>
            <person name="Castanera R."/>
            <person name="Culley D."/>
            <person name="Daum C."/>
            <person name="Ezra D."/>
            <person name="Gonzalez J."/>
            <person name="Henrissat B."/>
            <person name="Kuo A."/>
            <person name="Liang C."/>
            <person name="Lipzen A."/>
            <person name="Lutzoni F."/>
            <person name="Magnuson J."/>
            <person name="Mondo S."/>
            <person name="Nolan M."/>
            <person name="Ohm R."/>
            <person name="Pangilinan J."/>
            <person name="Park H.-J."/>
            <person name="Ramirez L."/>
            <person name="Alfaro M."/>
            <person name="Sun H."/>
            <person name="Tritt A."/>
            <person name="Yoshinaga Y."/>
            <person name="Zwiers L.-H."/>
            <person name="Turgeon B."/>
            <person name="Goodwin S."/>
            <person name="Spatafora J."/>
            <person name="Crous P."/>
            <person name="Grigoriev I."/>
        </authorList>
    </citation>
    <scope>NUCLEOTIDE SEQUENCE</scope>
    <source>
        <strain evidence="4">CBS 115976</strain>
    </source>
</reference>
<dbReference type="GO" id="GO:0000981">
    <property type="term" value="F:DNA-binding transcription factor activity, RNA polymerase II-specific"/>
    <property type="evidence" value="ECO:0007669"/>
    <property type="project" value="InterPro"/>
</dbReference>
<dbReference type="PROSITE" id="PS50048">
    <property type="entry name" value="ZN2_CY6_FUNGAL_2"/>
    <property type="match status" value="1"/>
</dbReference>